<sequence length="255" mass="27336">MRAVSHGPPTKSITGRRNSAEPTLRVRSANRRTGTGPAAHPAGRRSRAPRDPAGGAWDHRRMEPHLGPVLTALARSAVATSFGPKPPAAAELLADTPTALAEKAATFVTLERDGALRGCIGTLVALRPLGFDVVRNARLAARDPRMAPVRADEVPGLTFEVAVLTPAETVAVQDFSTLIEGLRPGEDGLTLKDREGRRATFLPSVWGHLHDPHRFVAALLRKGGWPRRLWAGDLRTAPWPAGLTAERYGTTVYTG</sequence>
<evidence type="ECO:0000259" key="2">
    <source>
        <dbReference type="PROSITE" id="PS51112"/>
    </source>
</evidence>
<evidence type="ECO:0000256" key="1">
    <source>
        <dbReference type="SAM" id="MobiDB-lite"/>
    </source>
</evidence>
<evidence type="ECO:0000313" key="4">
    <source>
        <dbReference type="Proteomes" id="UP000477750"/>
    </source>
</evidence>
<dbReference type="NCBIfam" id="TIGR04335">
    <property type="entry name" value="AmmeMemoSam_A"/>
    <property type="match status" value="1"/>
</dbReference>
<dbReference type="SUPFAM" id="SSF143447">
    <property type="entry name" value="AMMECR1-like"/>
    <property type="match status" value="1"/>
</dbReference>
<dbReference type="EMBL" id="WIAO01000004">
    <property type="protein sequence ID" value="MQM25057.1"/>
    <property type="molecule type" value="Genomic_DNA"/>
</dbReference>
<dbReference type="AlphaFoldDB" id="A0A6L5G5X8"/>
<protein>
    <submittedName>
        <fullName evidence="3">AmmeMemoRadiSam system protein A</fullName>
    </submittedName>
</protein>
<proteinExistence type="predicted"/>
<dbReference type="Gene3D" id="3.30.700.20">
    <property type="entry name" value="Hypothetical protein ph0010, domain 1"/>
    <property type="match status" value="1"/>
</dbReference>
<dbReference type="InterPro" id="IPR023473">
    <property type="entry name" value="AMMECR1"/>
</dbReference>
<dbReference type="InterPro" id="IPR027485">
    <property type="entry name" value="AMMECR1_N"/>
</dbReference>
<comment type="caution">
    <text evidence="3">The sequence shown here is derived from an EMBL/GenBank/DDBJ whole genome shotgun (WGS) entry which is preliminary data.</text>
</comment>
<dbReference type="InterPro" id="IPR036071">
    <property type="entry name" value="AMMECR1_dom_sf"/>
</dbReference>
<feature type="region of interest" description="Disordered" evidence="1">
    <location>
        <begin position="1"/>
        <end position="59"/>
    </location>
</feature>
<dbReference type="InterPro" id="IPR002733">
    <property type="entry name" value="AMMECR1_domain"/>
</dbReference>
<dbReference type="PANTHER" id="PTHR13016">
    <property type="entry name" value="AMMECR1 HOMOLOG"/>
    <property type="match status" value="1"/>
</dbReference>
<organism evidence="3 4">
    <name type="scientific">Glycomyces albidus</name>
    <dbReference type="NCBI Taxonomy" id="2656774"/>
    <lineage>
        <taxon>Bacteria</taxon>
        <taxon>Bacillati</taxon>
        <taxon>Actinomycetota</taxon>
        <taxon>Actinomycetes</taxon>
        <taxon>Glycomycetales</taxon>
        <taxon>Glycomycetaceae</taxon>
        <taxon>Glycomyces</taxon>
    </lineage>
</organism>
<reference evidence="3 4" key="1">
    <citation type="submission" date="2019-10" db="EMBL/GenBank/DDBJ databases">
        <title>Glycomyces albidus sp. nov., a novel actinomycete isolated from rhizosphere soil of wheat (Triticum aestivum L.).</title>
        <authorList>
            <person name="Qian L."/>
        </authorList>
    </citation>
    <scope>NUCLEOTIDE SEQUENCE [LARGE SCALE GENOMIC DNA]</scope>
    <source>
        <strain evidence="3 4">NEAU-7082</strain>
    </source>
</reference>
<evidence type="ECO:0000313" key="3">
    <source>
        <dbReference type="EMBL" id="MQM25057.1"/>
    </source>
</evidence>
<name>A0A6L5G5X8_9ACTN</name>
<dbReference type="PROSITE" id="PS51112">
    <property type="entry name" value="AMMECR1"/>
    <property type="match status" value="1"/>
</dbReference>
<dbReference type="PANTHER" id="PTHR13016:SF0">
    <property type="entry name" value="AMME SYNDROME CANDIDATE GENE 1 PROTEIN"/>
    <property type="match status" value="1"/>
</dbReference>
<keyword evidence="4" id="KW-1185">Reference proteome</keyword>
<dbReference type="InterPro" id="IPR027623">
    <property type="entry name" value="AmmeMemoSam_A"/>
</dbReference>
<gene>
    <name evidence="3" type="primary">amrA</name>
    <name evidence="3" type="ORF">GFD30_05620</name>
</gene>
<feature type="domain" description="AMMECR1" evidence="2">
    <location>
        <begin position="65"/>
        <end position="255"/>
    </location>
</feature>
<dbReference type="Pfam" id="PF01871">
    <property type="entry name" value="AMMECR1"/>
    <property type="match status" value="1"/>
</dbReference>
<dbReference type="Gene3D" id="3.30.1490.150">
    <property type="entry name" value="Hypothetical protein ph0010, domain 2"/>
    <property type="match status" value="1"/>
</dbReference>
<accession>A0A6L5G5X8</accession>
<dbReference type="Proteomes" id="UP000477750">
    <property type="component" value="Unassembled WGS sequence"/>
</dbReference>
<feature type="compositionally biased region" description="Polar residues" evidence="1">
    <location>
        <begin position="11"/>
        <end position="21"/>
    </location>
</feature>